<accession>A0A7S6WN37</accession>
<keyword evidence="5" id="KW-0969">Cilium</keyword>
<evidence type="ECO:0000256" key="3">
    <source>
        <dbReference type="ARBA" id="ARBA00022845"/>
    </source>
</evidence>
<dbReference type="Gene3D" id="2.30.290.10">
    <property type="entry name" value="BH3618-like"/>
    <property type="match status" value="1"/>
</dbReference>
<keyword evidence="1 4" id="KW-0963">Cytoplasm</keyword>
<dbReference type="PANTHER" id="PTHR39190:SF1">
    <property type="entry name" value="FLAGELLAR ASSEMBLY FACTOR FLIW"/>
    <property type="match status" value="1"/>
</dbReference>
<dbReference type="InterPro" id="IPR024046">
    <property type="entry name" value="Flagellar_assmbl_FliW_dom_sf"/>
</dbReference>
<dbReference type="NCBIfam" id="NF009800">
    <property type="entry name" value="PRK13285.2-3"/>
    <property type="match status" value="1"/>
</dbReference>
<evidence type="ECO:0000256" key="4">
    <source>
        <dbReference type="HAMAP-Rule" id="MF_01185"/>
    </source>
</evidence>
<dbReference type="RefSeq" id="WP_194075636.1">
    <property type="nucleotide sequence ID" value="NZ_CP061839.1"/>
</dbReference>
<dbReference type="GO" id="GO:0005737">
    <property type="term" value="C:cytoplasm"/>
    <property type="evidence" value="ECO:0007669"/>
    <property type="project" value="UniProtKB-SubCell"/>
</dbReference>
<keyword evidence="2 4" id="KW-1005">Bacterial flagellum biogenesis</keyword>
<dbReference type="AlphaFoldDB" id="A0A7S6WN37"/>
<keyword evidence="5" id="KW-0282">Flagellum</keyword>
<gene>
    <name evidence="4" type="primary">fliW</name>
    <name evidence="5" type="ORF">IFE08_09200</name>
</gene>
<dbReference type="HAMAP" id="MF_01185">
    <property type="entry name" value="FliW"/>
    <property type="match status" value="1"/>
</dbReference>
<organism evidence="5 6">
    <name type="scientific">Treponema pedis</name>
    <dbReference type="NCBI Taxonomy" id="409322"/>
    <lineage>
        <taxon>Bacteria</taxon>
        <taxon>Pseudomonadati</taxon>
        <taxon>Spirochaetota</taxon>
        <taxon>Spirochaetia</taxon>
        <taxon>Spirochaetales</taxon>
        <taxon>Treponemataceae</taxon>
        <taxon>Treponema</taxon>
    </lineage>
</organism>
<evidence type="ECO:0000256" key="1">
    <source>
        <dbReference type="ARBA" id="ARBA00022490"/>
    </source>
</evidence>
<dbReference type="NCBIfam" id="NF009793">
    <property type="entry name" value="PRK13285.1-1"/>
    <property type="match status" value="1"/>
</dbReference>
<dbReference type="Pfam" id="PF02623">
    <property type="entry name" value="FliW"/>
    <property type="match status" value="1"/>
</dbReference>
<keyword evidence="3 4" id="KW-0810">Translation regulation</keyword>
<dbReference type="PANTHER" id="PTHR39190">
    <property type="entry name" value="FLAGELLAR ASSEMBLY FACTOR FLIW"/>
    <property type="match status" value="1"/>
</dbReference>
<evidence type="ECO:0000313" key="5">
    <source>
        <dbReference type="EMBL" id="QOW60024.1"/>
    </source>
</evidence>
<proteinExistence type="inferred from homology"/>
<dbReference type="GO" id="GO:0044780">
    <property type="term" value="P:bacterial-type flagellum assembly"/>
    <property type="evidence" value="ECO:0007669"/>
    <property type="project" value="UniProtKB-UniRule"/>
</dbReference>
<keyword evidence="5" id="KW-0966">Cell projection</keyword>
<evidence type="ECO:0000256" key="2">
    <source>
        <dbReference type="ARBA" id="ARBA00022795"/>
    </source>
</evidence>
<name>A0A7S6WN37_9SPIR</name>
<protein>
    <recommendedName>
        <fullName evidence="4">Flagellar assembly factor FliW</fullName>
    </recommendedName>
</protein>
<comment type="function">
    <text evidence="4">Acts as an anti-CsrA protein, binds CsrA and prevents it from repressing translation of its target genes, one of which is flagellin. Binds to flagellin and participates in the assembly of the flagellum.</text>
</comment>
<dbReference type="GO" id="GO:0006417">
    <property type="term" value="P:regulation of translation"/>
    <property type="evidence" value="ECO:0007669"/>
    <property type="project" value="UniProtKB-KW"/>
</dbReference>
<evidence type="ECO:0000313" key="6">
    <source>
        <dbReference type="Proteomes" id="UP000593915"/>
    </source>
</evidence>
<dbReference type="SUPFAM" id="SSF141457">
    <property type="entry name" value="BH3618-like"/>
    <property type="match status" value="1"/>
</dbReference>
<reference evidence="5 6" key="1">
    <citation type="submission" date="2020-09" db="EMBL/GenBank/DDBJ databases">
        <title>Characterization of Treponema spp. from bovine digital dermatitis in Korea.</title>
        <authorList>
            <person name="Espiritu H.M."/>
            <person name="Cho Y.I."/>
            <person name="Mamuad L."/>
        </authorList>
    </citation>
    <scope>NUCLEOTIDE SEQUENCE [LARGE SCALE GENOMIC DNA]</scope>
    <source>
        <strain evidence="5 6">KS1</strain>
    </source>
</reference>
<dbReference type="Proteomes" id="UP000593915">
    <property type="component" value="Chromosome"/>
</dbReference>
<comment type="similarity">
    <text evidence="4">Belongs to the FliW family.</text>
</comment>
<sequence length="147" mass="16645">MEIQTKTMGTVQITEEQIITLAEGFYGFEEFHKYALLDSEQEPFIWVQSLEDKNLAFIAIDPFIFRPDYELDISDDILKPIEVESPTDLLVFALVTIPPGGNPITANLQGPLIINKKNKKGLQAVMNDGKWNTKHDILAELNAARRK</sequence>
<comment type="subunit">
    <text evidence="4">Interacts with translational regulator CsrA and flagellin(s).</text>
</comment>
<dbReference type="EMBL" id="CP061839">
    <property type="protein sequence ID" value="QOW60024.1"/>
    <property type="molecule type" value="Genomic_DNA"/>
</dbReference>
<comment type="subcellular location">
    <subcellularLocation>
        <location evidence="4">Cytoplasm</location>
    </subcellularLocation>
</comment>
<keyword evidence="4" id="KW-0143">Chaperone</keyword>
<dbReference type="InterPro" id="IPR003775">
    <property type="entry name" value="Flagellar_assembly_factor_FliW"/>
</dbReference>